<name>A0A837IBD1_9BACT</name>
<comment type="caution">
    <text evidence="15">Lacks conserved residue(s) required for the propagation of feature annotation.</text>
</comment>
<feature type="domain" description="tRNA methyltransferase TRMD/TRM10-type" evidence="18">
    <location>
        <begin position="2"/>
        <end position="217"/>
    </location>
</feature>
<accession>A0A837IBD1</accession>
<dbReference type="InterPro" id="IPR002649">
    <property type="entry name" value="tRNA_m1G_MeTrfase_TrmD"/>
</dbReference>
<dbReference type="PANTHER" id="PTHR46417:SF1">
    <property type="entry name" value="TRNA (GUANINE-N(1)-)-METHYLTRANSFERASE"/>
    <property type="match status" value="1"/>
</dbReference>
<evidence type="ECO:0000256" key="7">
    <source>
        <dbReference type="ARBA" id="ARBA00022490"/>
    </source>
</evidence>
<dbReference type="EC" id="2.1.1.228" evidence="5 15"/>
<sequence>MIRFHIVTIFPEAVRPYMDASILGRAQEGKHISVSYYDPRELSGNKWGKVDDRPYAGGPGMVMTAEPLLRTLEKIAKSIAKKKAIKTKVILFAPGGKQFTNVYAKNLVTKYTDIILIAGRYEGIDARVKKIFKAEEVSVGPFVLTGGEVPAMVVVDACARQIEGVLGKHESLEEERTASPEMYTRPEVLEWKGKKYRVPKVLLGGDHKKIEEWRKEKLK</sequence>
<keyword evidence="7 15" id="KW-0963">Cytoplasm</keyword>
<evidence type="ECO:0000256" key="4">
    <source>
        <dbReference type="ARBA" id="ARBA00011738"/>
    </source>
</evidence>
<dbReference type="InterPro" id="IPR023148">
    <property type="entry name" value="tRNA_m1G_MeTrfase_C_sf"/>
</dbReference>
<dbReference type="HAMAP" id="MF_00605">
    <property type="entry name" value="TrmD"/>
    <property type="match status" value="1"/>
</dbReference>
<dbReference type="SUPFAM" id="SSF75217">
    <property type="entry name" value="alpha/beta knot"/>
    <property type="match status" value="1"/>
</dbReference>
<evidence type="ECO:0000256" key="16">
    <source>
        <dbReference type="PIRSR" id="PIRSR000386-1"/>
    </source>
</evidence>
<evidence type="ECO:0000256" key="3">
    <source>
        <dbReference type="ARBA" id="ARBA00007630"/>
    </source>
</evidence>
<comment type="function">
    <text evidence="1 15 17">Specifically methylates guanosine-37 in various tRNAs.</text>
</comment>
<evidence type="ECO:0000256" key="9">
    <source>
        <dbReference type="ARBA" id="ARBA00022679"/>
    </source>
</evidence>
<keyword evidence="10 15" id="KW-0949">S-adenosyl-L-methionine</keyword>
<comment type="catalytic activity">
    <reaction evidence="14 15 17">
        <text>guanosine(37) in tRNA + S-adenosyl-L-methionine = N(1)-methylguanosine(37) in tRNA + S-adenosyl-L-homocysteine + H(+)</text>
        <dbReference type="Rhea" id="RHEA:36899"/>
        <dbReference type="Rhea" id="RHEA-COMP:10145"/>
        <dbReference type="Rhea" id="RHEA-COMP:10147"/>
        <dbReference type="ChEBI" id="CHEBI:15378"/>
        <dbReference type="ChEBI" id="CHEBI:57856"/>
        <dbReference type="ChEBI" id="CHEBI:59789"/>
        <dbReference type="ChEBI" id="CHEBI:73542"/>
        <dbReference type="ChEBI" id="CHEBI:74269"/>
        <dbReference type="EC" id="2.1.1.228"/>
    </reaction>
</comment>
<comment type="subunit">
    <text evidence="4 15 17">Homodimer.</text>
</comment>
<reference evidence="19 20" key="1">
    <citation type="journal article" date="2015" name="Nature">
        <title>rRNA introns, odd ribosomes, and small enigmatic genomes across a large radiation of phyla.</title>
        <authorList>
            <person name="Brown C.T."/>
            <person name="Hug L.A."/>
            <person name="Thomas B.C."/>
            <person name="Sharon I."/>
            <person name="Castelle C.J."/>
            <person name="Singh A."/>
            <person name="Wilkins M.J."/>
            <person name="Williams K.H."/>
            <person name="Banfield J.F."/>
        </authorList>
    </citation>
    <scope>NUCLEOTIDE SEQUENCE [LARGE SCALE GENOMIC DNA]</scope>
</reference>
<proteinExistence type="inferred from homology"/>
<evidence type="ECO:0000256" key="2">
    <source>
        <dbReference type="ARBA" id="ARBA00004496"/>
    </source>
</evidence>
<dbReference type="Proteomes" id="UP000033815">
    <property type="component" value="Unassembled WGS sequence"/>
</dbReference>
<evidence type="ECO:0000256" key="10">
    <source>
        <dbReference type="ARBA" id="ARBA00022691"/>
    </source>
</evidence>
<dbReference type="InterPro" id="IPR029028">
    <property type="entry name" value="Alpha/beta_knot_MTases"/>
</dbReference>
<evidence type="ECO:0000256" key="11">
    <source>
        <dbReference type="ARBA" id="ARBA00022694"/>
    </source>
</evidence>
<dbReference type="PANTHER" id="PTHR46417">
    <property type="entry name" value="TRNA (GUANINE-N(1)-)-METHYLTRANSFERASE"/>
    <property type="match status" value="1"/>
</dbReference>
<evidence type="ECO:0000256" key="14">
    <source>
        <dbReference type="ARBA" id="ARBA00047783"/>
    </source>
</evidence>
<keyword evidence="9 15" id="KW-0808">Transferase</keyword>
<dbReference type="AlphaFoldDB" id="A0A837IBD1"/>
<protein>
    <recommendedName>
        <fullName evidence="6 15">tRNA (guanine-N(1)-)-methyltransferase</fullName>
        <ecNumber evidence="5 15">2.1.1.228</ecNumber>
    </recommendedName>
    <alternativeName>
        <fullName evidence="12 15">M1G-methyltransferase</fullName>
    </alternativeName>
    <alternativeName>
        <fullName evidence="13 15">tRNA [GM37] methyltransferase</fullName>
    </alternativeName>
</protein>
<comment type="caution">
    <text evidence="19">The sequence shown here is derived from an EMBL/GenBank/DDBJ whole genome shotgun (WGS) entry which is preliminary data.</text>
</comment>
<dbReference type="NCBIfam" id="NF000648">
    <property type="entry name" value="PRK00026.1"/>
    <property type="match status" value="1"/>
</dbReference>
<dbReference type="Pfam" id="PF01746">
    <property type="entry name" value="tRNA_m1G_MT"/>
    <property type="match status" value="1"/>
</dbReference>
<organism evidence="19 20">
    <name type="scientific">Candidatus Nomurabacteria bacterium GW2011_GWB1_44_12</name>
    <dbReference type="NCBI Taxonomy" id="1618748"/>
    <lineage>
        <taxon>Bacteria</taxon>
        <taxon>Candidatus Nomuraibacteriota</taxon>
    </lineage>
</organism>
<dbReference type="GO" id="GO:0002939">
    <property type="term" value="P:tRNA N1-guanine methylation"/>
    <property type="evidence" value="ECO:0007669"/>
    <property type="project" value="TreeGrafter"/>
</dbReference>
<evidence type="ECO:0000256" key="13">
    <source>
        <dbReference type="ARBA" id="ARBA00033392"/>
    </source>
</evidence>
<dbReference type="InterPro" id="IPR016009">
    <property type="entry name" value="tRNA_MeTrfase_TRMD/TRM10"/>
</dbReference>
<dbReference type="PIRSF" id="PIRSF000386">
    <property type="entry name" value="tRNA_mtase"/>
    <property type="match status" value="1"/>
</dbReference>
<dbReference type="Gene3D" id="1.10.1270.20">
    <property type="entry name" value="tRNA(m1g37)methyltransferase, domain 2"/>
    <property type="match status" value="1"/>
</dbReference>
<dbReference type="GO" id="GO:0005829">
    <property type="term" value="C:cytosol"/>
    <property type="evidence" value="ECO:0007669"/>
    <property type="project" value="TreeGrafter"/>
</dbReference>
<dbReference type="NCBIfam" id="TIGR00088">
    <property type="entry name" value="trmD"/>
    <property type="match status" value="1"/>
</dbReference>
<evidence type="ECO:0000259" key="18">
    <source>
        <dbReference type="Pfam" id="PF01746"/>
    </source>
</evidence>
<keyword evidence="8 15" id="KW-0489">Methyltransferase</keyword>
<dbReference type="Gene3D" id="3.40.1280.10">
    <property type="match status" value="1"/>
</dbReference>
<gene>
    <name evidence="15" type="primary">trmD</name>
    <name evidence="19" type="ORF">UW25_C0004G0023</name>
</gene>
<dbReference type="GO" id="GO:0052906">
    <property type="term" value="F:tRNA (guanine(37)-N1)-methyltransferase activity"/>
    <property type="evidence" value="ECO:0007669"/>
    <property type="project" value="UniProtKB-UniRule"/>
</dbReference>
<evidence type="ECO:0000256" key="5">
    <source>
        <dbReference type="ARBA" id="ARBA00012807"/>
    </source>
</evidence>
<dbReference type="EMBL" id="LCHP01000004">
    <property type="protein sequence ID" value="KKT36695.1"/>
    <property type="molecule type" value="Genomic_DNA"/>
</dbReference>
<evidence type="ECO:0000313" key="19">
    <source>
        <dbReference type="EMBL" id="KKT36695.1"/>
    </source>
</evidence>
<evidence type="ECO:0000256" key="17">
    <source>
        <dbReference type="RuleBase" id="RU003464"/>
    </source>
</evidence>
<keyword evidence="11 15" id="KW-0819">tRNA processing</keyword>
<evidence type="ECO:0000256" key="15">
    <source>
        <dbReference type="HAMAP-Rule" id="MF_00605"/>
    </source>
</evidence>
<evidence type="ECO:0000256" key="1">
    <source>
        <dbReference type="ARBA" id="ARBA00002634"/>
    </source>
</evidence>
<comment type="similarity">
    <text evidence="3 15 17">Belongs to the RNA methyltransferase TrmD family.</text>
</comment>
<evidence type="ECO:0000313" key="20">
    <source>
        <dbReference type="Proteomes" id="UP000033815"/>
    </source>
</evidence>
<evidence type="ECO:0000256" key="8">
    <source>
        <dbReference type="ARBA" id="ARBA00022603"/>
    </source>
</evidence>
<dbReference type="InterPro" id="IPR029026">
    <property type="entry name" value="tRNA_m1G_MTases_N"/>
</dbReference>
<comment type="subcellular location">
    <subcellularLocation>
        <location evidence="2 15 17">Cytoplasm</location>
    </subcellularLocation>
</comment>
<evidence type="ECO:0000256" key="6">
    <source>
        <dbReference type="ARBA" id="ARBA00014679"/>
    </source>
</evidence>
<evidence type="ECO:0000256" key="12">
    <source>
        <dbReference type="ARBA" id="ARBA00029736"/>
    </source>
</evidence>
<feature type="binding site" evidence="15 16">
    <location>
        <position position="119"/>
    </location>
    <ligand>
        <name>S-adenosyl-L-methionine</name>
        <dbReference type="ChEBI" id="CHEBI:59789"/>
    </ligand>
</feature>